<protein>
    <submittedName>
        <fullName evidence="3">Potassium binding protein Kbp</fullName>
    </submittedName>
</protein>
<dbReference type="InterPro" id="IPR018392">
    <property type="entry name" value="LysM"/>
</dbReference>
<evidence type="ECO:0000256" key="1">
    <source>
        <dbReference type="SAM" id="MobiDB-lite"/>
    </source>
</evidence>
<dbReference type="Gene3D" id="3.10.350.10">
    <property type="entry name" value="LysM domain"/>
    <property type="match status" value="1"/>
</dbReference>
<evidence type="ECO:0000313" key="3">
    <source>
        <dbReference type="EMBL" id="CAG4967633.1"/>
    </source>
</evidence>
<dbReference type="InterPro" id="IPR052196">
    <property type="entry name" value="Bact_Kbp"/>
</dbReference>
<dbReference type="RefSeq" id="WP_215219128.1">
    <property type="nucleotide sequence ID" value="NZ_OU015430.1"/>
</dbReference>
<dbReference type="InterPro" id="IPR036779">
    <property type="entry name" value="LysM_dom_sf"/>
</dbReference>
<sequence length="106" mass="11347">MTLPDRKADFSGVSSSVDTTGETTGRTADFSGVSSSVDTSAGVVGGGREQTYTVERGDTLSHIAKRFYGKAGEWNTIFQANRDQLDDPDLIQPGQVLRIPAHDDRG</sequence>
<keyword evidence="4" id="KW-1185">Reference proteome</keyword>
<evidence type="ECO:0000259" key="2">
    <source>
        <dbReference type="PROSITE" id="PS51782"/>
    </source>
</evidence>
<reference evidence="3 4" key="1">
    <citation type="submission" date="2021-04" db="EMBL/GenBank/DDBJ databases">
        <authorList>
            <person name="Rodrigo-Torres L."/>
            <person name="Arahal R. D."/>
            <person name="Lucena T."/>
        </authorList>
    </citation>
    <scope>NUCLEOTIDE SEQUENCE [LARGE SCALE GENOMIC DNA]</scope>
    <source>
        <strain evidence="3 4">CECT 30171</strain>
    </source>
</reference>
<feature type="compositionally biased region" description="Polar residues" evidence="1">
    <location>
        <begin position="12"/>
        <end position="39"/>
    </location>
</feature>
<dbReference type="CDD" id="cd00118">
    <property type="entry name" value="LysM"/>
    <property type="match status" value="1"/>
</dbReference>
<dbReference type="PANTHER" id="PTHR34700">
    <property type="entry name" value="POTASSIUM BINDING PROTEIN KBP"/>
    <property type="match status" value="1"/>
</dbReference>
<feature type="region of interest" description="Disordered" evidence="1">
    <location>
        <begin position="1"/>
        <end position="45"/>
    </location>
</feature>
<accession>A0ABM8UBT8</accession>
<dbReference type="SUPFAM" id="SSF54106">
    <property type="entry name" value="LysM domain"/>
    <property type="match status" value="1"/>
</dbReference>
<gene>
    <name evidence="3" type="primary">kbp</name>
    <name evidence="3" type="ORF">LYB30171_00085</name>
</gene>
<organism evidence="3 4">
    <name type="scientific">Novilysobacter luteus</name>
    <dbReference type="NCBI Taxonomy" id="2822368"/>
    <lineage>
        <taxon>Bacteria</taxon>
        <taxon>Pseudomonadati</taxon>
        <taxon>Pseudomonadota</taxon>
        <taxon>Gammaproteobacteria</taxon>
        <taxon>Lysobacterales</taxon>
        <taxon>Lysobacteraceae</taxon>
        <taxon>Novilysobacter</taxon>
    </lineage>
</organism>
<feature type="domain" description="LysM" evidence="2">
    <location>
        <begin position="50"/>
        <end position="99"/>
    </location>
</feature>
<evidence type="ECO:0000313" key="4">
    <source>
        <dbReference type="Proteomes" id="UP000680116"/>
    </source>
</evidence>
<dbReference type="Proteomes" id="UP000680116">
    <property type="component" value="Chromosome"/>
</dbReference>
<dbReference type="PANTHER" id="PTHR34700:SF4">
    <property type="entry name" value="PHAGE-LIKE ELEMENT PBSX PROTEIN XKDP"/>
    <property type="match status" value="1"/>
</dbReference>
<dbReference type="PROSITE" id="PS51782">
    <property type="entry name" value="LYSM"/>
    <property type="match status" value="1"/>
</dbReference>
<dbReference type="SMART" id="SM00257">
    <property type="entry name" value="LysM"/>
    <property type="match status" value="1"/>
</dbReference>
<dbReference type="Pfam" id="PF01476">
    <property type="entry name" value="LysM"/>
    <property type="match status" value="1"/>
</dbReference>
<proteinExistence type="predicted"/>
<dbReference type="EMBL" id="OU015430">
    <property type="protein sequence ID" value="CAG4967633.1"/>
    <property type="molecule type" value="Genomic_DNA"/>
</dbReference>
<name>A0ABM8UBT8_9GAMM</name>